<dbReference type="PROSITE" id="PS50236">
    <property type="entry name" value="CHCR"/>
    <property type="match status" value="1"/>
</dbReference>
<dbReference type="PANTHER" id="PTHR12616:SF1">
    <property type="entry name" value="VACUOLAR PROTEIN SORTING-ASSOCIATED PROTEIN 41 HOMOLOG"/>
    <property type="match status" value="1"/>
</dbReference>
<dbReference type="SUPFAM" id="SSF50978">
    <property type="entry name" value="WD40 repeat-like"/>
    <property type="match status" value="1"/>
</dbReference>
<dbReference type="PIRSF" id="PIRSF028921">
    <property type="entry name" value="VPS41"/>
    <property type="match status" value="1"/>
</dbReference>
<keyword evidence="12" id="KW-0175">Coiled coil</keyword>
<dbReference type="FunFam" id="2.130.10.10:FF:001204">
    <property type="entry name" value="Vacuolar protein sorting-associated protein 41 homolog"/>
    <property type="match status" value="1"/>
</dbReference>
<dbReference type="GO" id="GO:0009267">
    <property type="term" value="P:cellular response to starvation"/>
    <property type="evidence" value="ECO:0007669"/>
    <property type="project" value="TreeGrafter"/>
</dbReference>
<feature type="domain" description="RING-type" evidence="13">
    <location>
        <begin position="789"/>
        <end position="832"/>
    </location>
</feature>
<accession>A0A1Y1M1I5</accession>
<dbReference type="GO" id="GO:0030136">
    <property type="term" value="C:clathrin-coated vesicle"/>
    <property type="evidence" value="ECO:0007669"/>
    <property type="project" value="UniProtKB-SubCell"/>
</dbReference>
<dbReference type="GO" id="GO:0031902">
    <property type="term" value="C:late endosome membrane"/>
    <property type="evidence" value="ECO:0007669"/>
    <property type="project" value="UniProtKB-SubCell"/>
</dbReference>
<dbReference type="PANTHER" id="PTHR12616">
    <property type="entry name" value="VACUOLAR PROTEIN SORTING VPS41"/>
    <property type="match status" value="1"/>
</dbReference>
<evidence type="ECO:0000256" key="11">
    <source>
        <dbReference type="PROSITE-ProRule" id="PRU01006"/>
    </source>
</evidence>
<dbReference type="SUPFAM" id="SSF48371">
    <property type="entry name" value="ARM repeat"/>
    <property type="match status" value="1"/>
</dbReference>
<evidence type="ECO:0000256" key="12">
    <source>
        <dbReference type="SAM" id="Coils"/>
    </source>
</evidence>
<evidence type="ECO:0000256" key="4">
    <source>
        <dbReference type="ARBA" id="ARBA00022448"/>
    </source>
</evidence>
<evidence type="ECO:0000256" key="9">
    <source>
        <dbReference type="PIRNR" id="PIRNR028921"/>
    </source>
</evidence>
<dbReference type="GO" id="GO:0034058">
    <property type="term" value="P:endosomal vesicle fusion"/>
    <property type="evidence" value="ECO:0007669"/>
    <property type="project" value="UniProtKB-UniRule"/>
</dbReference>
<dbReference type="InterPro" id="IPR015943">
    <property type="entry name" value="WD40/YVTN_repeat-like_dom_sf"/>
</dbReference>
<dbReference type="GO" id="GO:0005765">
    <property type="term" value="C:lysosomal membrane"/>
    <property type="evidence" value="ECO:0007669"/>
    <property type="project" value="UniProtKB-SubCell"/>
</dbReference>
<dbReference type="FunFam" id="1.25.40.10:FF:001057">
    <property type="entry name" value="Vacuolar protein sorting-associated protein 41 homolog"/>
    <property type="match status" value="1"/>
</dbReference>
<dbReference type="SMART" id="SM00299">
    <property type="entry name" value="CLH"/>
    <property type="match status" value="1"/>
</dbReference>
<reference evidence="14" key="1">
    <citation type="journal article" date="2016" name="Sci. Rep.">
        <title>Molecular characterization of firefly nuptial gifts: a multi-omics approach sheds light on postcopulatory sexual selection.</title>
        <authorList>
            <person name="Al-Wathiqui N."/>
            <person name="Fallon T.R."/>
            <person name="South A."/>
            <person name="Weng J.K."/>
            <person name="Lewis S.M."/>
        </authorList>
    </citation>
    <scope>NUCLEOTIDE SEQUENCE</scope>
</reference>
<evidence type="ECO:0000256" key="2">
    <source>
        <dbReference type="ARBA" id="ARBA00004603"/>
    </source>
</evidence>
<dbReference type="InterPro" id="IPR045111">
    <property type="entry name" value="Vps41/Vps8"/>
</dbReference>
<dbReference type="EMBL" id="GEZM01043149">
    <property type="protein sequence ID" value="JAV79271.1"/>
    <property type="molecule type" value="Transcribed_RNA"/>
</dbReference>
<dbReference type="GO" id="GO:0006623">
    <property type="term" value="P:protein targeting to vacuole"/>
    <property type="evidence" value="ECO:0007669"/>
    <property type="project" value="InterPro"/>
</dbReference>
<feature type="repeat" description="CHCR" evidence="11">
    <location>
        <begin position="570"/>
        <end position="710"/>
    </location>
</feature>
<evidence type="ECO:0000256" key="6">
    <source>
        <dbReference type="ARBA" id="ARBA00022833"/>
    </source>
</evidence>
<dbReference type="InterPro" id="IPR001841">
    <property type="entry name" value="Znf_RING"/>
</dbReference>
<organism evidence="14">
    <name type="scientific">Photinus pyralis</name>
    <name type="common">Common eastern firefly</name>
    <name type="synonym">Lampyris pyralis</name>
    <dbReference type="NCBI Taxonomy" id="7054"/>
    <lineage>
        <taxon>Eukaryota</taxon>
        <taxon>Metazoa</taxon>
        <taxon>Ecdysozoa</taxon>
        <taxon>Arthropoda</taxon>
        <taxon>Hexapoda</taxon>
        <taxon>Insecta</taxon>
        <taxon>Pterygota</taxon>
        <taxon>Neoptera</taxon>
        <taxon>Endopterygota</taxon>
        <taxon>Coleoptera</taxon>
        <taxon>Polyphaga</taxon>
        <taxon>Elateriformia</taxon>
        <taxon>Elateroidea</taxon>
        <taxon>Lampyridae</taxon>
        <taxon>Lampyrinae</taxon>
        <taxon>Photinus</taxon>
    </lineage>
</organism>
<evidence type="ECO:0000259" key="13">
    <source>
        <dbReference type="PROSITE" id="PS50089"/>
    </source>
</evidence>
<evidence type="ECO:0000256" key="1">
    <source>
        <dbReference type="ARBA" id="ARBA00004371"/>
    </source>
</evidence>
<dbReference type="InterPro" id="IPR011990">
    <property type="entry name" value="TPR-like_helical_dom_sf"/>
</dbReference>
<dbReference type="InterPro" id="IPR016902">
    <property type="entry name" value="Vps41"/>
</dbReference>
<keyword evidence="5 10" id="KW-0863">Zinc-finger</keyword>
<evidence type="ECO:0000256" key="3">
    <source>
        <dbReference type="ARBA" id="ARBA00009582"/>
    </source>
</evidence>
<protein>
    <recommendedName>
        <fullName evidence="9">Vacuolar protein sorting-associated protein 41 homolog</fullName>
    </recommendedName>
</protein>
<keyword evidence="7 9" id="KW-0653">Protein transport</keyword>
<keyword evidence="6" id="KW-0862">Zinc</keyword>
<dbReference type="PROSITE" id="PS50089">
    <property type="entry name" value="ZF_RING_2"/>
    <property type="match status" value="1"/>
</dbReference>
<dbReference type="GO" id="GO:0005794">
    <property type="term" value="C:Golgi apparatus"/>
    <property type="evidence" value="ECO:0007669"/>
    <property type="project" value="UniProtKB-SubCell"/>
</dbReference>
<feature type="coiled-coil region" evidence="12">
    <location>
        <begin position="661"/>
        <end position="688"/>
    </location>
</feature>
<proteinExistence type="inferred from homology"/>
<dbReference type="InterPro" id="IPR016024">
    <property type="entry name" value="ARM-type_fold"/>
</dbReference>
<evidence type="ECO:0000256" key="8">
    <source>
        <dbReference type="ARBA" id="ARBA00023228"/>
    </source>
</evidence>
<keyword evidence="4 9" id="KW-0813">Transport</keyword>
<dbReference type="InterPro" id="IPR057780">
    <property type="entry name" value="Beta-prop_Vps41"/>
</dbReference>
<comment type="subcellular location">
    <subcellularLocation>
        <location evidence="9">Endosome membrane</location>
        <topology evidence="9">Peripheral membrane protein</topology>
    </subcellularLocation>
    <subcellularLocation>
        <location evidence="9">Late endosome membrane</location>
        <topology evidence="9">Peripheral membrane protein</topology>
    </subcellularLocation>
    <subcellularLocation>
        <location evidence="9">Early endosome membrane</location>
        <topology evidence="9">Peripheral membrane protein</topology>
    </subcellularLocation>
    <subcellularLocation>
        <location evidence="9">Lysosome membrane</location>
        <topology evidence="9">Peripheral membrane protein</topology>
    </subcellularLocation>
    <subcellularLocation>
        <location evidence="9">Golgi apparatus</location>
        <location evidence="9">trans-Golgi network</location>
    </subcellularLocation>
    <subcellularLocation>
        <location evidence="9">Cytoplasmic vesicle</location>
        <location evidence="9">Clathrin-coated vesicle</location>
    </subcellularLocation>
    <subcellularLocation>
        <location evidence="2">Late endosome</location>
    </subcellularLocation>
    <subcellularLocation>
        <location evidence="1">Lysosome</location>
    </subcellularLocation>
</comment>
<dbReference type="Pfam" id="PF23556">
    <property type="entry name" value="TPR_Vps41"/>
    <property type="match status" value="1"/>
</dbReference>
<keyword evidence="9" id="KW-0968">Cytoplasmic vesicle</keyword>
<dbReference type="Gene3D" id="1.25.40.10">
    <property type="entry name" value="Tetratricopeptide repeat domain"/>
    <property type="match status" value="1"/>
</dbReference>
<dbReference type="GO" id="GO:0008270">
    <property type="term" value="F:zinc ion binding"/>
    <property type="evidence" value="ECO:0007669"/>
    <property type="project" value="UniProtKB-KW"/>
</dbReference>
<evidence type="ECO:0000313" key="14">
    <source>
        <dbReference type="EMBL" id="JAV79271.1"/>
    </source>
</evidence>
<dbReference type="Pfam" id="PF23411">
    <property type="entry name" value="Beta-prop_Vps41"/>
    <property type="match status" value="1"/>
</dbReference>
<comment type="function">
    <text evidence="9">Plays a role in vesicle-mediated protein trafficking to lysosomal compartments including the endocytic membrane transport pathways.</text>
</comment>
<evidence type="ECO:0000256" key="10">
    <source>
        <dbReference type="PROSITE-ProRule" id="PRU00175"/>
    </source>
</evidence>
<name>A0A1Y1M1I5_PHOPY</name>
<dbReference type="InterPro" id="IPR036322">
    <property type="entry name" value="WD40_repeat_dom_sf"/>
</dbReference>
<keyword evidence="5 10" id="KW-0479">Metal-binding</keyword>
<dbReference type="GO" id="GO:0016236">
    <property type="term" value="P:macroautophagy"/>
    <property type="evidence" value="ECO:0007669"/>
    <property type="project" value="TreeGrafter"/>
</dbReference>
<dbReference type="GO" id="GO:0031901">
    <property type="term" value="C:early endosome membrane"/>
    <property type="evidence" value="ECO:0007669"/>
    <property type="project" value="UniProtKB-SubCell"/>
</dbReference>
<keyword evidence="9" id="KW-0967">Endosome</keyword>
<sequence>MSDKSLTDCQSDTESLEEEIEPKLKYIRLANHFHRILLKDAISCIAVHPRFICLGSHFGFIYILDHLGNIVEGKEIRAHTVSVNQISIETAGEFIASCSDDGKIFMHGLYSDDRNDVINVGRIVKTVALDPNFQKSNSGCRFITGDQNLTLYERTFLGRLRPTVLCDSEGLVSSISWGENFVAWSSDIGVRVYDLNARCSLGLIKWEIQHGTSLDKFRCNLRWADARTLLIGWVDTVRVCIIRKRNSIELGNRDLPEYLVDPVSTFQTEFYISGIAPLDNQLVLLGFSKEFDANQKSLRPQLFIVEYRDNDYIDVCTESLSLRGYEEYTVNDYHLEVLLEENRFFIVAPKDVVIASPYDLDDRIQWLIQHGKFEEALNAIAQSNGARDSQFTVETVGIAYLDHLLSKGLYDRAGKLCMSIFGHKKDVWEEQLFKFATVHQLRSVSPYIPRSPECTLDPHMYEMILYEYLKLDAKGFLNVVKEWKPSLYNTCAVINAVLEHLLICDNNRKTYLESLAILYSYEKKYDKSLSMYLQLKNKGVFNLIQERNLHGVIHNMILDLMNLDKDKTVALLLEKNQVPPEVVIEKLSDHEMQLYWYLDAYDKSNPQGQFHGKLVKLYAEYDREKLLPLLRRSDHYPIQEALDICQRQKFYPEMIYLLGRVGDTKEALELITKELKDMQQAIEFCQEHDDPDLWNDLINHSLDKPEFITYLLQHIGTYVDPTVLVNKIKSGEQIPGLKHSLVKMLRDYNLQVSVQEGCKKILVSDYFNLHNKLVRSQQRGVGVIDEMVCSACHRSVITRDVLRLNNIVVYNCKHCFHEQCVGNQTSNCGICHPTKNT</sequence>
<keyword evidence="8 9" id="KW-0458">Lysosome</keyword>
<dbReference type="GO" id="GO:0030897">
    <property type="term" value="C:HOPS complex"/>
    <property type="evidence" value="ECO:0007669"/>
    <property type="project" value="UniProtKB-UniRule"/>
</dbReference>
<evidence type="ECO:0000256" key="7">
    <source>
        <dbReference type="ARBA" id="ARBA00022927"/>
    </source>
</evidence>
<comment type="similarity">
    <text evidence="3 9">Belongs to the VPS41 family.</text>
</comment>
<dbReference type="AlphaFoldDB" id="A0A1Y1M1I5"/>
<dbReference type="Gene3D" id="2.130.10.10">
    <property type="entry name" value="YVTN repeat-like/Quinoprotein amine dehydrogenase"/>
    <property type="match status" value="1"/>
</dbReference>
<evidence type="ECO:0000256" key="5">
    <source>
        <dbReference type="ARBA" id="ARBA00022771"/>
    </source>
</evidence>
<keyword evidence="9" id="KW-0333">Golgi apparatus</keyword>
<dbReference type="InterPro" id="IPR000547">
    <property type="entry name" value="Clathrin_H-chain/VPS_repeat"/>
</dbReference>